<dbReference type="Pfam" id="PF00239">
    <property type="entry name" value="Resolvase"/>
    <property type="match status" value="1"/>
</dbReference>
<dbReference type="GO" id="GO:0015074">
    <property type="term" value="P:DNA integration"/>
    <property type="evidence" value="ECO:0007669"/>
    <property type="project" value="UniProtKB-KW"/>
</dbReference>
<keyword evidence="1" id="KW-0229">DNA integration</keyword>
<dbReference type="GO" id="GO:0000150">
    <property type="term" value="F:DNA strand exchange activity"/>
    <property type="evidence" value="ECO:0007669"/>
    <property type="project" value="InterPro"/>
</dbReference>
<evidence type="ECO:0000256" key="3">
    <source>
        <dbReference type="ARBA" id="ARBA00023172"/>
    </source>
</evidence>
<proteinExistence type="predicted"/>
<evidence type="ECO:0000313" key="8">
    <source>
        <dbReference type="Proteomes" id="UP000247371"/>
    </source>
</evidence>
<feature type="domain" description="Resolvase/invertase-type recombinase catalytic" evidence="6">
    <location>
        <begin position="4"/>
        <end position="68"/>
    </location>
</feature>
<dbReference type="GO" id="GO:0003677">
    <property type="term" value="F:DNA binding"/>
    <property type="evidence" value="ECO:0007669"/>
    <property type="project" value="UniProtKB-KW"/>
</dbReference>
<sequence length="68" mass="7808">MGQRAVIYCRVSTADQSCVRQKDELKRFAERAGYEVLDVFMETGSGVRVDRAERRNEVDPSVRTVLWA</sequence>
<dbReference type="InterPro" id="IPR006119">
    <property type="entry name" value="Resolv_N"/>
</dbReference>
<organism evidence="7 8">
    <name type="scientific">Komagataeibacter swingsii</name>
    <dbReference type="NCBI Taxonomy" id="215220"/>
    <lineage>
        <taxon>Bacteria</taxon>
        <taxon>Pseudomonadati</taxon>
        <taxon>Pseudomonadota</taxon>
        <taxon>Alphaproteobacteria</taxon>
        <taxon>Acetobacterales</taxon>
        <taxon>Acetobacteraceae</taxon>
        <taxon>Komagataeibacter</taxon>
    </lineage>
</organism>
<reference evidence="7 8" key="1">
    <citation type="submission" date="2017-07" db="EMBL/GenBank/DDBJ databases">
        <title>A draft genome sequence of Komagataeibacter swingsii LMG 22125.</title>
        <authorList>
            <person name="Skraban J."/>
            <person name="Cleenwerck I."/>
            <person name="Vandamme P."/>
            <person name="Trcek J."/>
        </authorList>
    </citation>
    <scope>NUCLEOTIDE SEQUENCE [LARGE SCALE GENOMIC DNA]</scope>
    <source>
        <strain evidence="7 8">LMG 22125</strain>
    </source>
</reference>
<evidence type="ECO:0000259" key="6">
    <source>
        <dbReference type="PROSITE" id="PS51736"/>
    </source>
</evidence>
<dbReference type="AlphaFoldDB" id="A0A2V4R851"/>
<dbReference type="EMBL" id="NKUB01000037">
    <property type="protein sequence ID" value="PYD68360.1"/>
    <property type="molecule type" value="Genomic_DNA"/>
</dbReference>
<dbReference type="Gene3D" id="3.40.50.1390">
    <property type="entry name" value="Resolvase, N-terminal catalytic domain"/>
    <property type="match status" value="1"/>
</dbReference>
<dbReference type="PROSITE" id="PS00397">
    <property type="entry name" value="RECOMBINASES_1"/>
    <property type="match status" value="1"/>
</dbReference>
<evidence type="ECO:0000313" key="7">
    <source>
        <dbReference type="EMBL" id="PYD68360.1"/>
    </source>
</evidence>
<keyword evidence="8" id="KW-1185">Reference proteome</keyword>
<evidence type="ECO:0000256" key="2">
    <source>
        <dbReference type="ARBA" id="ARBA00023125"/>
    </source>
</evidence>
<keyword evidence="3" id="KW-0233">DNA recombination</keyword>
<dbReference type="SUPFAM" id="SSF53041">
    <property type="entry name" value="Resolvase-like"/>
    <property type="match status" value="1"/>
</dbReference>
<name>A0A2V4R851_9PROT</name>
<comment type="caution">
    <text evidence="7">The sequence shown here is derived from an EMBL/GenBank/DDBJ whole genome shotgun (WGS) entry which is preliminary data.</text>
</comment>
<gene>
    <name evidence="7" type="ORF">CFR76_15595</name>
</gene>
<evidence type="ECO:0000256" key="5">
    <source>
        <dbReference type="PROSITE-ProRule" id="PRU10137"/>
    </source>
</evidence>
<dbReference type="Proteomes" id="UP000247371">
    <property type="component" value="Unassembled WGS sequence"/>
</dbReference>
<dbReference type="InterPro" id="IPR006118">
    <property type="entry name" value="Recombinase_CS"/>
</dbReference>
<accession>A0A2V4R851</accession>
<evidence type="ECO:0000256" key="1">
    <source>
        <dbReference type="ARBA" id="ARBA00022908"/>
    </source>
</evidence>
<dbReference type="InterPro" id="IPR036162">
    <property type="entry name" value="Resolvase-like_N_sf"/>
</dbReference>
<dbReference type="PROSITE" id="PS51736">
    <property type="entry name" value="RECOMBINASES_3"/>
    <property type="match status" value="1"/>
</dbReference>
<feature type="active site" description="O-(5'-phospho-DNA)-serine intermediate" evidence="4 5">
    <location>
        <position position="12"/>
    </location>
</feature>
<protein>
    <recommendedName>
        <fullName evidence="6">Resolvase/invertase-type recombinase catalytic domain-containing protein</fullName>
    </recommendedName>
</protein>
<keyword evidence="2" id="KW-0238">DNA-binding</keyword>
<evidence type="ECO:0000256" key="4">
    <source>
        <dbReference type="PIRSR" id="PIRSR606118-50"/>
    </source>
</evidence>